<evidence type="ECO:0000256" key="2">
    <source>
        <dbReference type="ARBA" id="ARBA00022475"/>
    </source>
</evidence>
<dbReference type="EMBL" id="CP046244">
    <property type="protein sequence ID" value="QGP93811.1"/>
    <property type="molecule type" value="Genomic_DNA"/>
</dbReference>
<sequence>MTVPVVTAVMVFLAMFLLTFYLTGLRYQEQVLVTAQLEKILGKQRPRVWSNFQGKKGKASRKALELIGKILGARGLKTKLEEELTRADVLLKGEEFLGLTFLLLLGLGIISFFFTNNLPFAITAACLGGYLPFFAVRVKQNKRRIKFNGQIGDALVIMANALRSGFSFLQAMDMVRREMPDPIAKEFGITLLEMNWGSSTETALLGLTERVKSDDLDLVITAVLIQRQVGGNLAEILDNIAHTIKERVRIKGEIKTLTAQGRISGLIIGLLPVVLTTVIYLLNPGYLSLLFTTRTGVIMLLSAVLAQLMGVIIIRRIISIEV</sequence>
<dbReference type="Proteomes" id="UP000425916">
    <property type="component" value="Chromosome"/>
</dbReference>
<comment type="subcellular location">
    <subcellularLocation>
        <location evidence="1">Cell membrane</location>
        <topology evidence="1">Multi-pass membrane protein</topology>
    </subcellularLocation>
</comment>
<evidence type="ECO:0000256" key="4">
    <source>
        <dbReference type="ARBA" id="ARBA00022989"/>
    </source>
</evidence>
<dbReference type="Gene3D" id="1.20.81.30">
    <property type="entry name" value="Type II secretion system (T2SS), domain F"/>
    <property type="match status" value="1"/>
</dbReference>
<keyword evidence="3 6" id="KW-0812">Transmembrane</keyword>
<dbReference type="InterPro" id="IPR042094">
    <property type="entry name" value="T2SS_GspF_sf"/>
</dbReference>
<dbReference type="Pfam" id="PF00482">
    <property type="entry name" value="T2SSF"/>
    <property type="match status" value="1"/>
</dbReference>
<dbReference type="PANTHER" id="PTHR35007:SF1">
    <property type="entry name" value="PILUS ASSEMBLY PROTEIN"/>
    <property type="match status" value="1"/>
</dbReference>
<dbReference type="GO" id="GO:0005886">
    <property type="term" value="C:plasma membrane"/>
    <property type="evidence" value="ECO:0007669"/>
    <property type="project" value="UniProtKB-SubCell"/>
</dbReference>
<evidence type="ECO:0000256" key="6">
    <source>
        <dbReference type="SAM" id="Phobius"/>
    </source>
</evidence>
<feature type="transmembrane region" description="Helical" evidence="6">
    <location>
        <begin position="295"/>
        <end position="314"/>
    </location>
</feature>
<keyword evidence="2" id="KW-1003">Cell membrane</keyword>
<keyword evidence="9" id="KW-1185">Reference proteome</keyword>
<evidence type="ECO:0000256" key="3">
    <source>
        <dbReference type="ARBA" id="ARBA00022692"/>
    </source>
</evidence>
<feature type="transmembrane region" description="Helical" evidence="6">
    <location>
        <begin position="96"/>
        <end position="114"/>
    </location>
</feature>
<name>A0A6I5ZWV6_9FIRM</name>
<accession>A0A6I5ZWV6</accession>
<reference evidence="8 9" key="1">
    <citation type="submission" date="2019-11" db="EMBL/GenBank/DDBJ databases">
        <title>Genome sequence of Moorella glycerini DSM11254.</title>
        <authorList>
            <person name="Poehlein A."/>
            <person name="Boeer T."/>
            <person name="Daniel R."/>
        </authorList>
    </citation>
    <scope>NUCLEOTIDE SEQUENCE [LARGE SCALE GENOMIC DNA]</scope>
    <source>
        <strain evidence="8 9">DSM 11254</strain>
    </source>
</reference>
<feature type="transmembrane region" description="Helical" evidence="6">
    <location>
        <begin position="120"/>
        <end position="138"/>
    </location>
</feature>
<feature type="transmembrane region" description="Helical" evidence="6">
    <location>
        <begin position="6"/>
        <end position="23"/>
    </location>
</feature>
<evidence type="ECO:0000259" key="7">
    <source>
        <dbReference type="Pfam" id="PF00482"/>
    </source>
</evidence>
<evidence type="ECO:0000313" key="9">
    <source>
        <dbReference type="Proteomes" id="UP000425916"/>
    </source>
</evidence>
<dbReference type="PANTHER" id="PTHR35007">
    <property type="entry name" value="INTEGRAL MEMBRANE PROTEIN-RELATED"/>
    <property type="match status" value="1"/>
</dbReference>
<organism evidence="8 9">
    <name type="scientific">Neomoorella glycerini</name>
    <dbReference type="NCBI Taxonomy" id="55779"/>
    <lineage>
        <taxon>Bacteria</taxon>
        <taxon>Bacillati</taxon>
        <taxon>Bacillota</taxon>
        <taxon>Clostridia</taxon>
        <taxon>Neomoorellales</taxon>
        <taxon>Neomoorellaceae</taxon>
        <taxon>Neomoorella</taxon>
    </lineage>
</organism>
<evidence type="ECO:0000313" key="8">
    <source>
        <dbReference type="EMBL" id="QGP93811.1"/>
    </source>
</evidence>
<evidence type="ECO:0000256" key="1">
    <source>
        <dbReference type="ARBA" id="ARBA00004651"/>
    </source>
</evidence>
<gene>
    <name evidence="8" type="ORF">MGLY_32340</name>
</gene>
<dbReference type="AlphaFoldDB" id="A0A6I5ZWV6"/>
<feature type="transmembrane region" description="Helical" evidence="6">
    <location>
        <begin position="263"/>
        <end position="283"/>
    </location>
</feature>
<protein>
    <submittedName>
        <fullName evidence="8">Type II secretion system (T2SS), protein F</fullName>
    </submittedName>
</protein>
<keyword evidence="4 6" id="KW-1133">Transmembrane helix</keyword>
<evidence type="ECO:0000256" key="5">
    <source>
        <dbReference type="ARBA" id="ARBA00023136"/>
    </source>
</evidence>
<feature type="domain" description="Type II secretion system protein GspF" evidence="7">
    <location>
        <begin position="158"/>
        <end position="280"/>
    </location>
</feature>
<keyword evidence="5 6" id="KW-0472">Membrane</keyword>
<proteinExistence type="predicted"/>
<dbReference type="InterPro" id="IPR018076">
    <property type="entry name" value="T2SS_GspF_dom"/>
</dbReference>